<organism evidence="1 2">
    <name type="scientific">Streptomyces spiralis</name>
    <dbReference type="NCBI Taxonomy" id="66376"/>
    <lineage>
        <taxon>Bacteria</taxon>
        <taxon>Bacillati</taxon>
        <taxon>Actinomycetota</taxon>
        <taxon>Actinomycetes</taxon>
        <taxon>Kitasatosporales</taxon>
        <taxon>Streptomycetaceae</taxon>
        <taxon>Streptomyces</taxon>
    </lineage>
</organism>
<dbReference type="RefSeq" id="WP_189908401.1">
    <property type="nucleotide sequence ID" value="NZ_BNBC01000103.1"/>
</dbReference>
<reference evidence="1" key="1">
    <citation type="journal article" date="2014" name="Int. J. Syst. Evol. Microbiol.">
        <title>Complete genome sequence of Corynebacterium casei LMG S-19264T (=DSM 44701T), isolated from a smear-ripened cheese.</title>
        <authorList>
            <consortium name="US DOE Joint Genome Institute (JGI-PGF)"/>
            <person name="Walter F."/>
            <person name="Albersmeier A."/>
            <person name="Kalinowski J."/>
            <person name="Ruckert C."/>
        </authorList>
    </citation>
    <scope>NUCLEOTIDE SEQUENCE</scope>
    <source>
        <strain evidence="1">JCM 3302</strain>
    </source>
</reference>
<evidence type="ECO:0000313" key="1">
    <source>
        <dbReference type="EMBL" id="GHF21030.1"/>
    </source>
</evidence>
<sequence>MSVTIFTTGSVSYVNGEDGADVLRVEFDDDTAEEYQRVELATGGRLETNGFIAESFGRGGAMLEIVGLANLRKRGGSDPELKSEAAGTCWLDLDDDWNAVCTQGSCTGTCVKKYWHGVFLYCSCR</sequence>
<gene>
    <name evidence="1" type="ORF">GCM10014715_89120</name>
</gene>
<evidence type="ECO:0000313" key="2">
    <source>
        <dbReference type="Proteomes" id="UP000641386"/>
    </source>
</evidence>
<dbReference type="EMBL" id="BNBC01000103">
    <property type="protein sequence ID" value="GHF21030.1"/>
    <property type="molecule type" value="Genomic_DNA"/>
</dbReference>
<proteinExistence type="predicted"/>
<protein>
    <submittedName>
        <fullName evidence="1">Uncharacterized protein</fullName>
    </submittedName>
</protein>
<keyword evidence="2" id="KW-1185">Reference proteome</keyword>
<accession>A0A919E7S4</accession>
<dbReference type="Proteomes" id="UP000641386">
    <property type="component" value="Unassembled WGS sequence"/>
</dbReference>
<dbReference type="AlphaFoldDB" id="A0A919E7S4"/>
<comment type="caution">
    <text evidence="1">The sequence shown here is derived from an EMBL/GenBank/DDBJ whole genome shotgun (WGS) entry which is preliminary data.</text>
</comment>
<name>A0A919E7S4_9ACTN</name>
<reference evidence="1" key="2">
    <citation type="submission" date="2020-09" db="EMBL/GenBank/DDBJ databases">
        <authorList>
            <person name="Sun Q."/>
            <person name="Ohkuma M."/>
        </authorList>
    </citation>
    <scope>NUCLEOTIDE SEQUENCE</scope>
    <source>
        <strain evidence="1">JCM 3302</strain>
    </source>
</reference>